<organism evidence="1 2">
    <name type="scientific">Pseudomonas lutea</name>
    <dbReference type="NCBI Taxonomy" id="243924"/>
    <lineage>
        <taxon>Bacteria</taxon>
        <taxon>Pseudomonadati</taxon>
        <taxon>Pseudomonadota</taxon>
        <taxon>Gammaproteobacteria</taxon>
        <taxon>Pseudomonadales</taxon>
        <taxon>Pseudomonadaceae</taxon>
        <taxon>Pseudomonas</taxon>
    </lineage>
</organism>
<dbReference type="Proteomes" id="UP000183210">
    <property type="component" value="Unassembled WGS sequence"/>
</dbReference>
<evidence type="ECO:0000313" key="2">
    <source>
        <dbReference type="Proteomes" id="UP000183210"/>
    </source>
</evidence>
<dbReference type="EMBL" id="FOEV01000028">
    <property type="protein sequence ID" value="SER48954.1"/>
    <property type="molecule type" value="Genomic_DNA"/>
</dbReference>
<evidence type="ECO:0000313" key="1">
    <source>
        <dbReference type="EMBL" id="SER48954.1"/>
    </source>
</evidence>
<proteinExistence type="predicted"/>
<accession>A0A9X8QM22</accession>
<protein>
    <submittedName>
        <fullName evidence="1">Uncharacterized protein</fullName>
    </submittedName>
</protein>
<dbReference type="AlphaFoldDB" id="A0A9X8QM22"/>
<name>A0A9X8QM22_9PSED</name>
<gene>
    <name evidence="1" type="ORF">SAMN05216409_1285</name>
</gene>
<comment type="caution">
    <text evidence="1">The sequence shown here is derived from an EMBL/GenBank/DDBJ whole genome shotgun (WGS) entry which is preliminary data.</text>
</comment>
<sequence>MQHVKNTRQAAEAYAWLQQGRTVRIRAINCRDLVRHAQALARVEQYAKLGRAA</sequence>
<reference evidence="1 2" key="1">
    <citation type="submission" date="2016-10" db="EMBL/GenBank/DDBJ databases">
        <authorList>
            <person name="Varghese N."/>
            <person name="Submissions S."/>
        </authorList>
    </citation>
    <scope>NUCLEOTIDE SEQUENCE [LARGE SCALE GENOMIC DNA]</scope>
    <source>
        <strain evidence="1 2">LMG 21974</strain>
    </source>
</reference>